<dbReference type="InterPro" id="IPR035965">
    <property type="entry name" value="PAS-like_dom_sf"/>
</dbReference>
<gene>
    <name evidence="16" type="ORF">VI33_04220</name>
</gene>
<evidence type="ECO:0000256" key="13">
    <source>
        <dbReference type="ARBA" id="ARBA00042313"/>
    </source>
</evidence>
<dbReference type="SMART" id="SM00388">
    <property type="entry name" value="HisKA"/>
    <property type="match status" value="1"/>
</dbReference>
<dbReference type="CDD" id="cd00082">
    <property type="entry name" value="HisKA"/>
    <property type="match status" value="1"/>
</dbReference>
<keyword evidence="17" id="KW-1185">Reference proteome</keyword>
<dbReference type="InterPro" id="IPR005467">
    <property type="entry name" value="His_kinase_dom"/>
</dbReference>
<evidence type="ECO:0000256" key="1">
    <source>
        <dbReference type="ARBA" id="ARBA00000085"/>
    </source>
</evidence>
<dbReference type="GO" id="GO:0005524">
    <property type="term" value="F:ATP binding"/>
    <property type="evidence" value="ECO:0007669"/>
    <property type="project" value="UniProtKB-KW"/>
</dbReference>
<dbReference type="InterPro" id="IPR036097">
    <property type="entry name" value="HisK_dim/P_sf"/>
</dbReference>
<keyword evidence="3" id="KW-0597">Phosphoprotein</keyword>
<evidence type="ECO:0000256" key="14">
    <source>
        <dbReference type="ARBA" id="ARBA00043094"/>
    </source>
</evidence>
<dbReference type="SUPFAM" id="SSF47384">
    <property type="entry name" value="Homodimeric domain of signal transducing histidine kinase"/>
    <property type="match status" value="1"/>
</dbReference>
<evidence type="ECO:0000259" key="15">
    <source>
        <dbReference type="PROSITE" id="PS50109"/>
    </source>
</evidence>
<dbReference type="SMART" id="SM00091">
    <property type="entry name" value="PAS"/>
    <property type="match status" value="1"/>
</dbReference>
<sequence>MVPPIKEKENNELEQLATSVVLLDKNLNIKYLNPSAEILFQISLKKVRDKQISLIFEDIDYLKYRIEKSVQRSSTYKEHECQIKIKDVIKTVTFTVTPYDDEDYEFILEFIEMDQVLQVAKEERMILQQKANSELLRNLAHEIRNPLGGIKGSAQLLSDEVNEDLSEYIRIIISESERLQRLMDSLLSPHKIPKFEKNNIHEILEKIRSTLKLEYSEIEFIRDYDISIPLISCDYEKIYQSLFNIIKNACEALTSSPFEEKNKIKFVTRSERKVIFHKKLHHTVLNISIIDNGHGIPKEKIEEIFFPLVSGKDSGTGLGLPLSQNFITLHNGIIDVNSRPGETEFKILLPIQN</sequence>
<dbReference type="Pfam" id="PF00512">
    <property type="entry name" value="HisKA"/>
    <property type="match status" value="1"/>
</dbReference>
<keyword evidence="10" id="KW-0535">Nitrogen fixation</keyword>
<dbReference type="NCBIfam" id="NF008293">
    <property type="entry name" value="PRK11073.1"/>
    <property type="match status" value="1"/>
</dbReference>
<evidence type="ECO:0000256" key="9">
    <source>
        <dbReference type="ARBA" id="ARBA00023012"/>
    </source>
</evidence>
<protein>
    <recommendedName>
        <fullName evidence="12">Sensory histidine kinase/phosphatase NtrB</fullName>
        <ecNumber evidence="2">2.7.13.3</ecNumber>
    </recommendedName>
    <alternativeName>
        <fullName evidence="13">Nitrogen regulation protein NR(II)</fullName>
    </alternativeName>
    <alternativeName>
        <fullName evidence="14">Nitrogen regulator II</fullName>
    </alternativeName>
</protein>
<proteinExistence type="predicted"/>
<comment type="catalytic activity">
    <reaction evidence="1">
        <text>ATP + protein L-histidine = ADP + protein N-phospho-L-histidine.</text>
        <dbReference type="EC" id="2.7.13.3"/>
    </reaction>
</comment>
<evidence type="ECO:0000256" key="3">
    <source>
        <dbReference type="ARBA" id="ARBA00022553"/>
    </source>
</evidence>
<keyword evidence="7" id="KW-0378">Hydrolase</keyword>
<dbReference type="CDD" id="cd00130">
    <property type="entry name" value="PAS"/>
    <property type="match status" value="1"/>
</dbReference>
<dbReference type="Gene3D" id="3.30.565.10">
    <property type="entry name" value="Histidine kinase-like ATPase, C-terminal domain"/>
    <property type="match status" value="1"/>
</dbReference>
<dbReference type="GO" id="GO:0016787">
    <property type="term" value="F:hydrolase activity"/>
    <property type="evidence" value="ECO:0007669"/>
    <property type="project" value="UniProtKB-KW"/>
</dbReference>
<evidence type="ECO:0000256" key="8">
    <source>
        <dbReference type="ARBA" id="ARBA00022840"/>
    </source>
</evidence>
<dbReference type="PRINTS" id="PR00344">
    <property type="entry name" value="BCTRLSENSOR"/>
</dbReference>
<dbReference type="InterPro" id="IPR000014">
    <property type="entry name" value="PAS"/>
</dbReference>
<accession>A0A0H4IY60</accession>
<keyword evidence="4" id="KW-0808">Transferase</keyword>
<keyword evidence="8" id="KW-0067">ATP-binding</keyword>
<evidence type="ECO:0000256" key="5">
    <source>
        <dbReference type="ARBA" id="ARBA00022741"/>
    </source>
</evidence>
<dbReference type="SMART" id="SM00387">
    <property type="entry name" value="HATPase_c"/>
    <property type="match status" value="1"/>
</dbReference>
<keyword evidence="9" id="KW-0902">Two-component regulatory system</keyword>
<dbReference type="OrthoDB" id="9789238at2"/>
<evidence type="ECO:0000256" key="6">
    <source>
        <dbReference type="ARBA" id="ARBA00022777"/>
    </source>
</evidence>
<dbReference type="PROSITE" id="PS50109">
    <property type="entry name" value="HIS_KIN"/>
    <property type="match status" value="1"/>
</dbReference>
<evidence type="ECO:0000313" key="17">
    <source>
        <dbReference type="Proteomes" id="UP000066549"/>
    </source>
</evidence>
<dbReference type="Proteomes" id="UP000066549">
    <property type="component" value="Chromosome"/>
</dbReference>
<keyword evidence="5" id="KW-0547">Nucleotide-binding</keyword>
<dbReference type="AlphaFoldDB" id="A0A0H4IY60"/>
<dbReference type="Gene3D" id="3.30.450.20">
    <property type="entry name" value="PAS domain"/>
    <property type="match status" value="1"/>
</dbReference>
<dbReference type="PANTHER" id="PTHR43065:SF16">
    <property type="entry name" value="SENSORY HISTIDINE KINASE_PHOSPHATASE NTRB"/>
    <property type="match status" value="1"/>
</dbReference>
<evidence type="ECO:0000256" key="7">
    <source>
        <dbReference type="ARBA" id="ARBA00022801"/>
    </source>
</evidence>
<evidence type="ECO:0000256" key="12">
    <source>
        <dbReference type="ARBA" id="ARBA00039567"/>
    </source>
</evidence>
<dbReference type="EMBL" id="CP011002">
    <property type="protein sequence ID" value="AKO65926.1"/>
    <property type="molecule type" value="Genomic_DNA"/>
</dbReference>
<evidence type="ECO:0000256" key="10">
    <source>
        <dbReference type="ARBA" id="ARBA00023231"/>
    </source>
</evidence>
<feature type="domain" description="Histidine kinase" evidence="15">
    <location>
        <begin position="138"/>
        <end position="353"/>
    </location>
</feature>
<evidence type="ECO:0000256" key="4">
    <source>
        <dbReference type="ARBA" id="ARBA00022679"/>
    </source>
</evidence>
<dbReference type="InterPro" id="IPR036890">
    <property type="entry name" value="HATPase_C_sf"/>
</dbReference>
<dbReference type="SUPFAM" id="SSF55785">
    <property type="entry name" value="PYP-like sensor domain (PAS domain)"/>
    <property type="match status" value="1"/>
</dbReference>
<dbReference type="GO" id="GO:0000155">
    <property type="term" value="F:phosphorelay sensor kinase activity"/>
    <property type="evidence" value="ECO:0007669"/>
    <property type="project" value="InterPro"/>
</dbReference>
<comment type="function">
    <text evidence="11">Member of the two-component regulatory system NtrB/NtrC, which controls expression of the nitrogen-regulated (ntr) genes in response to nitrogen limitation. Under conditions of nitrogen limitation, NtrB autophosphorylates and transfers the phosphoryl group to NtrC. In the presence of nitrogen, acts as a phosphatase that dephosphorylates and inactivates NtrC.</text>
</comment>
<dbReference type="Pfam" id="PF02518">
    <property type="entry name" value="HATPase_c"/>
    <property type="match status" value="1"/>
</dbReference>
<dbReference type="EC" id="2.7.13.3" evidence="2"/>
<dbReference type="GO" id="GO:0006355">
    <property type="term" value="P:regulation of DNA-templated transcription"/>
    <property type="evidence" value="ECO:0007669"/>
    <property type="project" value="InterPro"/>
</dbReference>
<dbReference type="InterPro" id="IPR003594">
    <property type="entry name" value="HATPase_dom"/>
</dbReference>
<dbReference type="SUPFAM" id="SSF55874">
    <property type="entry name" value="ATPase domain of HSP90 chaperone/DNA topoisomerase II/histidine kinase"/>
    <property type="match status" value="1"/>
</dbReference>
<dbReference type="InterPro" id="IPR003661">
    <property type="entry name" value="HisK_dim/P_dom"/>
</dbReference>
<dbReference type="Gene3D" id="1.10.287.130">
    <property type="match status" value="1"/>
</dbReference>
<keyword evidence="6" id="KW-0418">Kinase</keyword>
<name>A0A0H4IY60_9PROT</name>
<dbReference type="PANTHER" id="PTHR43065">
    <property type="entry name" value="SENSOR HISTIDINE KINASE"/>
    <property type="match status" value="1"/>
</dbReference>
<evidence type="ECO:0000313" key="16">
    <source>
        <dbReference type="EMBL" id="AKO65926.1"/>
    </source>
</evidence>
<evidence type="ECO:0000256" key="11">
    <source>
        <dbReference type="ARBA" id="ARBA00037696"/>
    </source>
</evidence>
<evidence type="ECO:0000256" key="2">
    <source>
        <dbReference type="ARBA" id="ARBA00012438"/>
    </source>
</evidence>
<organism evidence="16 17">
    <name type="scientific">Methylophilales bacterium MBRS-H7</name>
    <dbReference type="NCBI Taxonomy" id="1623450"/>
    <lineage>
        <taxon>Bacteria</taxon>
        <taxon>Pseudomonadati</taxon>
        <taxon>Pseudomonadota</taxon>
        <taxon>Betaproteobacteria</taxon>
        <taxon>Nitrosomonadales</taxon>
        <taxon>OM43 clade</taxon>
    </lineage>
</organism>
<dbReference type="InterPro" id="IPR004358">
    <property type="entry name" value="Sig_transdc_His_kin-like_C"/>
</dbReference>
<dbReference type="Pfam" id="PF00989">
    <property type="entry name" value="PAS"/>
    <property type="match status" value="1"/>
</dbReference>
<dbReference type="InterPro" id="IPR013767">
    <property type="entry name" value="PAS_fold"/>
</dbReference>
<reference evidence="16 17" key="1">
    <citation type="submission" date="2015-03" db="EMBL/GenBank/DDBJ databases">
        <title>Comparative analysis of the OM43 clade including a novel species from Red Sea uncovers genomic and metabolic diversity among marine methylotrophs.</title>
        <authorList>
            <person name="Jimenez-Infante F."/>
            <person name="Ngugi D.K."/>
            <person name="Vinu M."/>
            <person name="Alam I."/>
            <person name="Kamau A."/>
            <person name="Blom J."/>
            <person name="Bajic V.B."/>
            <person name="Stingl U."/>
        </authorList>
    </citation>
    <scope>NUCLEOTIDE SEQUENCE [LARGE SCALE GENOMIC DNA]</scope>
    <source>
        <strain evidence="16 17">MBRSH7</strain>
    </source>
</reference>